<keyword evidence="7" id="KW-0282">Flagellum</keyword>
<dbReference type="NCBIfam" id="TIGR00208">
    <property type="entry name" value="fliS"/>
    <property type="match status" value="1"/>
</dbReference>
<comment type="caution">
    <text evidence="7">The sequence shown here is derived from an EMBL/GenBank/DDBJ whole genome shotgun (WGS) entry which is preliminary data.</text>
</comment>
<keyword evidence="7" id="KW-0966">Cell projection</keyword>
<feature type="compositionally biased region" description="Low complexity" evidence="6">
    <location>
        <begin position="136"/>
        <end position="148"/>
    </location>
</feature>
<dbReference type="InterPro" id="IPR036584">
    <property type="entry name" value="FliS_sf"/>
</dbReference>
<dbReference type="GO" id="GO:0044780">
    <property type="term" value="P:bacterial-type flagellum assembly"/>
    <property type="evidence" value="ECO:0007669"/>
    <property type="project" value="InterPro"/>
</dbReference>
<dbReference type="GO" id="GO:0071973">
    <property type="term" value="P:bacterial-type flagellum-dependent cell motility"/>
    <property type="evidence" value="ECO:0007669"/>
    <property type="project" value="TreeGrafter"/>
</dbReference>
<name>A0A254TF86_9BURK</name>
<organism evidence="7 8">
    <name type="scientific">Noviherbaspirillum denitrificans</name>
    <dbReference type="NCBI Taxonomy" id="1968433"/>
    <lineage>
        <taxon>Bacteria</taxon>
        <taxon>Pseudomonadati</taxon>
        <taxon>Pseudomonadota</taxon>
        <taxon>Betaproteobacteria</taxon>
        <taxon>Burkholderiales</taxon>
        <taxon>Oxalobacteraceae</taxon>
        <taxon>Noviherbaspirillum</taxon>
    </lineage>
</organism>
<dbReference type="GO" id="GO:0005829">
    <property type="term" value="C:cytosol"/>
    <property type="evidence" value="ECO:0007669"/>
    <property type="project" value="UniProtKB-SubCell"/>
</dbReference>
<evidence type="ECO:0000256" key="4">
    <source>
        <dbReference type="ARBA" id="ARBA00022795"/>
    </source>
</evidence>
<feature type="region of interest" description="Disordered" evidence="6">
    <location>
        <begin position="136"/>
        <end position="162"/>
    </location>
</feature>
<accession>A0A254TF86</accession>
<dbReference type="PANTHER" id="PTHR34773">
    <property type="entry name" value="FLAGELLAR SECRETION CHAPERONE FLIS"/>
    <property type="match status" value="1"/>
</dbReference>
<dbReference type="CDD" id="cd16098">
    <property type="entry name" value="FliS"/>
    <property type="match status" value="1"/>
</dbReference>
<protein>
    <submittedName>
        <fullName evidence="7">Flagellar protein FliS</fullName>
    </submittedName>
</protein>
<evidence type="ECO:0000313" key="8">
    <source>
        <dbReference type="Proteomes" id="UP000197535"/>
    </source>
</evidence>
<dbReference type="OrthoDB" id="9792010at2"/>
<dbReference type="Proteomes" id="UP000197535">
    <property type="component" value="Unassembled WGS sequence"/>
</dbReference>
<dbReference type="Pfam" id="PF02561">
    <property type="entry name" value="FliS"/>
    <property type="match status" value="1"/>
</dbReference>
<gene>
    <name evidence="7" type="ORF">AYR66_19395</name>
</gene>
<dbReference type="InterPro" id="IPR003713">
    <property type="entry name" value="FliS"/>
</dbReference>
<keyword evidence="5" id="KW-0143">Chaperone</keyword>
<dbReference type="PIRSF" id="PIRSF039090">
    <property type="entry name" value="Flis"/>
    <property type="match status" value="1"/>
</dbReference>
<evidence type="ECO:0000256" key="3">
    <source>
        <dbReference type="ARBA" id="ARBA00022490"/>
    </source>
</evidence>
<dbReference type="Gene3D" id="1.20.120.340">
    <property type="entry name" value="Flagellar protein FliS"/>
    <property type="match status" value="1"/>
</dbReference>
<evidence type="ECO:0000256" key="1">
    <source>
        <dbReference type="ARBA" id="ARBA00004514"/>
    </source>
</evidence>
<comment type="similarity">
    <text evidence="2">Belongs to the FliS family.</text>
</comment>
<keyword evidence="3" id="KW-0963">Cytoplasm</keyword>
<dbReference type="RefSeq" id="WP_088708177.1">
    <property type="nucleotide sequence ID" value="NZ_LSTO01000001.1"/>
</dbReference>
<comment type="subcellular location">
    <subcellularLocation>
        <location evidence="1">Cytoplasm</location>
        <location evidence="1">Cytosol</location>
    </subcellularLocation>
</comment>
<proteinExistence type="inferred from homology"/>
<reference evidence="7 8" key="1">
    <citation type="submission" date="2016-02" db="EMBL/GenBank/DDBJ databases">
        <authorList>
            <person name="Wen L."/>
            <person name="He K."/>
            <person name="Yang H."/>
        </authorList>
    </citation>
    <scope>NUCLEOTIDE SEQUENCE [LARGE SCALE GENOMIC DNA]</scope>
    <source>
        <strain evidence="7 8">TSA40</strain>
    </source>
</reference>
<keyword evidence="7" id="KW-0969">Cilium</keyword>
<dbReference type="EMBL" id="LSTO01000001">
    <property type="protein sequence ID" value="OWW21319.1"/>
    <property type="molecule type" value="Genomic_DNA"/>
</dbReference>
<evidence type="ECO:0000256" key="5">
    <source>
        <dbReference type="ARBA" id="ARBA00023186"/>
    </source>
</evidence>
<sequence length="162" mass="16819">MFGSTQSGARAYATVGVETGVAAADPHKLIVMLFEGALVAVASATQHMQAGEIAKKGAAISKAISIIDNGLRASLDKKVGGEIAQNLDALYEYMSNRLLLANLHNQVPMLDEVYQLLSGLKSAWESIAPNTNQAAAQGAPQAASPATGYDPLAPNTSRLVKA</sequence>
<dbReference type="PANTHER" id="PTHR34773:SF1">
    <property type="entry name" value="FLAGELLAR SECRETION CHAPERONE FLIS"/>
    <property type="match status" value="1"/>
</dbReference>
<keyword evidence="4" id="KW-1005">Bacterial flagellum biogenesis</keyword>
<dbReference type="AlphaFoldDB" id="A0A254TF86"/>
<keyword evidence="8" id="KW-1185">Reference proteome</keyword>
<evidence type="ECO:0000313" key="7">
    <source>
        <dbReference type="EMBL" id="OWW21319.1"/>
    </source>
</evidence>
<dbReference type="SUPFAM" id="SSF101116">
    <property type="entry name" value="Flagellar export chaperone FliS"/>
    <property type="match status" value="1"/>
</dbReference>
<evidence type="ECO:0000256" key="6">
    <source>
        <dbReference type="SAM" id="MobiDB-lite"/>
    </source>
</evidence>
<evidence type="ECO:0000256" key="2">
    <source>
        <dbReference type="ARBA" id="ARBA00008787"/>
    </source>
</evidence>